<dbReference type="PANTHER" id="PTHR40661:SF3">
    <property type="entry name" value="FELS-1 PROPHAGE TRANSCRIPTIONAL REGULATOR"/>
    <property type="match status" value="1"/>
</dbReference>
<keyword evidence="4" id="KW-0238">DNA-binding</keyword>
<dbReference type="GO" id="GO:0006508">
    <property type="term" value="P:proteolysis"/>
    <property type="evidence" value="ECO:0007669"/>
    <property type="project" value="UniProtKB-KW"/>
</dbReference>
<dbReference type="InterPro" id="IPR015927">
    <property type="entry name" value="Peptidase_S24_S26A/B/C"/>
</dbReference>
<evidence type="ECO:0000313" key="9">
    <source>
        <dbReference type="Proteomes" id="UP000245577"/>
    </source>
</evidence>
<dbReference type="PROSITE" id="PS00501">
    <property type="entry name" value="SPASE_I_1"/>
    <property type="match status" value="1"/>
</dbReference>
<gene>
    <name evidence="8" type="primary">lexA</name>
    <name evidence="8" type="ORF">MBBWO_10170</name>
</gene>
<sequence>MKNLTKFILILIIVIAGALGLIFISNPTVDLYIDGENITCTIDRPFSEELNEEICKYALDSMNNISSNVSSLEAGIKDICRENGLGEVNVNIKSPYGNNQFPVIYQVEGDSMEPTLQDGQTILVNKTKDIEINDIVVANSSEYGNIVKRVDNIEGNSIHLVSDNKEVDYNIINGIIYESRGITTWVDLSDIYGVVEDY</sequence>
<keyword evidence="3" id="KW-0805">Transcription regulation</keyword>
<dbReference type="InterPro" id="IPR019756">
    <property type="entry name" value="Pept_S26A_signal_pept_1_Ser-AS"/>
</dbReference>
<dbReference type="SUPFAM" id="SSF51306">
    <property type="entry name" value="LexA/Signal peptidase"/>
    <property type="match status" value="1"/>
</dbReference>
<evidence type="ECO:0000256" key="1">
    <source>
        <dbReference type="ARBA" id="ARBA00022670"/>
    </source>
</evidence>
<keyword evidence="1" id="KW-0645">Protease</keyword>
<comment type="caution">
    <text evidence="8">The sequence shown here is derived from an EMBL/GenBank/DDBJ whole genome shotgun (WGS) entry which is preliminary data.</text>
</comment>
<name>A0A2U1S7R6_9EURY</name>
<dbReference type="RefSeq" id="WP_116669798.1">
    <property type="nucleotide sequence ID" value="NZ_CASEFK010000009.1"/>
</dbReference>
<keyword evidence="5" id="KW-0804">Transcription</keyword>
<protein>
    <submittedName>
        <fullName evidence="8">LexA repressor</fullName>
        <ecNumber evidence="8">3.4.21.88</ecNumber>
    </submittedName>
</protein>
<keyword evidence="6" id="KW-1133">Transmembrane helix</keyword>
<dbReference type="AlphaFoldDB" id="A0A2U1S7R6"/>
<dbReference type="Proteomes" id="UP000245577">
    <property type="component" value="Unassembled WGS sequence"/>
</dbReference>
<reference evidence="8 9" key="1">
    <citation type="submission" date="2017-03" db="EMBL/GenBank/DDBJ databases">
        <title>Genome sequence of Methanobrevibacter wosei.</title>
        <authorList>
            <person name="Poehlein A."/>
            <person name="Seedorf H."/>
            <person name="Daniel R."/>
        </authorList>
    </citation>
    <scope>NUCLEOTIDE SEQUENCE [LARGE SCALE GENOMIC DNA]</scope>
    <source>
        <strain evidence="8 9">DSM 11979</strain>
    </source>
</reference>
<evidence type="ECO:0000256" key="3">
    <source>
        <dbReference type="ARBA" id="ARBA00023015"/>
    </source>
</evidence>
<dbReference type="GO" id="GO:0016020">
    <property type="term" value="C:membrane"/>
    <property type="evidence" value="ECO:0007669"/>
    <property type="project" value="InterPro"/>
</dbReference>
<dbReference type="Pfam" id="PF00717">
    <property type="entry name" value="Peptidase_S24"/>
    <property type="match status" value="1"/>
</dbReference>
<dbReference type="OrthoDB" id="74319at2157"/>
<dbReference type="InterPro" id="IPR036286">
    <property type="entry name" value="LexA/Signal_pep-like_sf"/>
</dbReference>
<keyword evidence="9" id="KW-1185">Reference proteome</keyword>
<dbReference type="GO" id="GO:0003677">
    <property type="term" value="F:DNA binding"/>
    <property type="evidence" value="ECO:0007669"/>
    <property type="project" value="UniProtKB-KW"/>
</dbReference>
<dbReference type="GO" id="GO:0004252">
    <property type="term" value="F:serine-type endopeptidase activity"/>
    <property type="evidence" value="ECO:0007669"/>
    <property type="project" value="UniProtKB-EC"/>
</dbReference>
<evidence type="ECO:0000256" key="2">
    <source>
        <dbReference type="ARBA" id="ARBA00022801"/>
    </source>
</evidence>
<keyword evidence="2 8" id="KW-0378">Hydrolase</keyword>
<feature type="domain" description="Peptidase S24/S26A/S26B/S26C" evidence="7">
    <location>
        <begin position="73"/>
        <end position="173"/>
    </location>
</feature>
<evidence type="ECO:0000256" key="5">
    <source>
        <dbReference type="ARBA" id="ARBA00023163"/>
    </source>
</evidence>
<proteinExistence type="predicted"/>
<evidence type="ECO:0000313" key="8">
    <source>
        <dbReference type="EMBL" id="PWB86163.1"/>
    </source>
</evidence>
<keyword evidence="6" id="KW-0472">Membrane</keyword>
<dbReference type="PANTHER" id="PTHR40661">
    <property type="match status" value="1"/>
</dbReference>
<evidence type="ECO:0000259" key="7">
    <source>
        <dbReference type="Pfam" id="PF00717"/>
    </source>
</evidence>
<dbReference type="Gene3D" id="2.10.109.10">
    <property type="entry name" value="Umud Fragment, subunit A"/>
    <property type="match status" value="1"/>
</dbReference>
<dbReference type="EMBL" id="MZGU01000004">
    <property type="protein sequence ID" value="PWB86163.1"/>
    <property type="molecule type" value="Genomic_DNA"/>
</dbReference>
<evidence type="ECO:0000256" key="6">
    <source>
        <dbReference type="SAM" id="Phobius"/>
    </source>
</evidence>
<keyword evidence="6" id="KW-0812">Transmembrane</keyword>
<organism evidence="8 9">
    <name type="scientific">Methanobrevibacter woesei</name>
    <dbReference type="NCBI Taxonomy" id="190976"/>
    <lineage>
        <taxon>Archaea</taxon>
        <taxon>Methanobacteriati</taxon>
        <taxon>Methanobacteriota</taxon>
        <taxon>Methanomada group</taxon>
        <taxon>Methanobacteria</taxon>
        <taxon>Methanobacteriales</taxon>
        <taxon>Methanobacteriaceae</taxon>
        <taxon>Methanobrevibacter</taxon>
    </lineage>
</organism>
<feature type="transmembrane region" description="Helical" evidence="6">
    <location>
        <begin position="7"/>
        <end position="24"/>
    </location>
</feature>
<dbReference type="CDD" id="cd06462">
    <property type="entry name" value="Peptidase_S24_S26"/>
    <property type="match status" value="1"/>
</dbReference>
<evidence type="ECO:0000256" key="4">
    <source>
        <dbReference type="ARBA" id="ARBA00023125"/>
    </source>
</evidence>
<dbReference type="EC" id="3.4.21.88" evidence="8"/>
<accession>A0A2U1S7R6</accession>